<protein>
    <submittedName>
        <fullName evidence="1">Uncharacterized protein</fullName>
    </submittedName>
</protein>
<accession>A0A9P4WIN8</accession>
<evidence type="ECO:0000313" key="2">
    <source>
        <dbReference type="Proteomes" id="UP000758155"/>
    </source>
</evidence>
<evidence type="ECO:0000313" key="1">
    <source>
        <dbReference type="EMBL" id="KAF3033673.1"/>
    </source>
</evidence>
<comment type="caution">
    <text evidence="1">The sequence shown here is derived from an EMBL/GenBank/DDBJ whole genome shotgun (WGS) entry which is preliminary data.</text>
</comment>
<organism evidence="1 2">
    <name type="scientific">Didymella heteroderae</name>
    <dbReference type="NCBI Taxonomy" id="1769908"/>
    <lineage>
        <taxon>Eukaryota</taxon>
        <taxon>Fungi</taxon>
        <taxon>Dikarya</taxon>
        <taxon>Ascomycota</taxon>
        <taxon>Pezizomycotina</taxon>
        <taxon>Dothideomycetes</taxon>
        <taxon>Pleosporomycetidae</taxon>
        <taxon>Pleosporales</taxon>
        <taxon>Pleosporineae</taxon>
        <taxon>Didymellaceae</taxon>
        <taxon>Didymella</taxon>
    </lineage>
</organism>
<dbReference type="AlphaFoldDB" id="A0A9P4WIN8"/>
<gene>
    <name evidence="1" type="ORF">E8E12_001601</name>
</gene>
<dbReference type="OrthoDB" id="4850726at2759"/>
<dbReference type="Proteomes" id="UP000758155">
    <property type="component" value="Unassembled WGS sequence"/>
</dbReference>
<sequence>MGSQYLAEVFEKLIGRCFFRANDGYLGLAPIGTRVGDAVCVLLGSRHPVVLRPAGSIDGYSAWEVVGVCYTHGLMDGEAIYGNRHFVRYTAISRYDGEESQLVDGYSVALYEPSRQRLKTDPADLLKEAGIQVERYQRHPHELVVSPESLRAAGIPLKDFVLI</sequence>
<dbReference type="EMBL" id="SWKV01000077">
    <property type="protein sequence ID" value="KAF3033673.1"/>
    <property type="molecule type" value="Genomic_DNA"/>
</dbReference>
<reference evidence="1" key="1">
    <citation type="submission" date="2019-04" db="EMBL/GenBank/DDBJ databases">
        <title>Sequencing of skin fungus with MAO and IRED activity.</title>
        <authorList>
            <person name="Marsaioli A.J."/>
            <person name="Bonatto J.M.C."/>
            <person name="Reis Junior O."/>
        </authorList>
    </citation>
    <scope>NUCLEOTIDE SEQUENCE</scope>
    <source>
        <strain evidence="1">28M1</strain>
    </source>
</reference>
<dbReference type="Pfam" id="PF26639">
    <property type="entry name" value="Het-6_barrel"/>
    <property type="match status" value="1"/>
</dbReference>
<proteinExistence type="predicted"/>
<keyword evidence="2" id="KW-1185">Reference proteome</keyword>
<name>A0A9P4WIN8_9PLEO</name>